<dbReference type="OrthoDB" id="5734107at2"/>
<reference evidence="1 2" key="1">
    <citation type="submission" date="2019-06" db="EMBL/GenBank/DDBJ databases">
        <title>Whole genome sequence for Cellvibrionaceae sp. R142.</title>
        <authorList>
            <person name="Wang G."/>
        </authorList>
    </citation>
    <scope>NUCLEOTIDE SEQUENCE [LARGE SCALE GENOMIC DNA]</scope>
    <source>
        <strain evidence="1 2">R142</strain>
    </source>
</reference>
<keyword evidence="2" id="KW-1185">Reference proteome</keyword>
<evidence type="ECO:0008006" key="3">
    <source>
        <dbReference type="Google" id="ProtNLM"/>
    </source>
</evidence>
<name>A0A545SND6_9GAMM</name>
<protein>
    <recommendedName>
        <fullName evidence="3">Lipoprotein</fullName>
    </recommendedName>
</protein>
<dbReference type="PROSITE" id="PS51257">
    <property type="entry name" value="PROKAR_LIPOPROTEIN"/>
    <property type="match status" value="1"/>
</dbReference>
<dbReference type="EMBL" id="VHSG01000041">
    <property type="protein sequence ID" value="TQV66493.1"/>
    <property type="molecule type" value="Genomic_DNA"/>
</dbReference>
<dbReference type="RefSeq" id="WP_142930079.1">
    <property type="nucleotide sequence ID" value="NZ_ML660116.1"/>
</dbReference>
<organism evidence="1 2">
    <name type="scientific">Exilibacterium tricleocarpae</name>
    <dbReference type="NCBI Taxonomy" id="2591008"/>
    <lineage>
        <taxon>Bacteria</taxon>
        <taxon>Pseudomonadati</taxon>
        <taxon>Pseudomonadota</taxon>
        <taxon>Gammaproteobacteria</taxon>
        <taxon>Cellvibrionales</taxon>
        <taxon>Cellvibrionaceae</taxon>
        <taxon>Exilibacterium</taxon>
    </lineage>
</organism>
<accession>A0A545SND6</accession>
<comment type="caution">
    <text evidence="1">The sequence shown here is derived from an EMBL/GenBank/DDBJ whole genome shotgun (WGS) entry which is preliminary data.</text>
</comment>
<evidence type="ECO:0000313" key="2">
    <source>
        <dbReference type="Proteomes" id="UP000319732"/>
    </source>
</evidence>
<dbReference type="Proteomes" id="UP000319732">
    <property type="component" value="Unassembled WGS sequence"/>
</dbReference>
<evidence type="ECO:0000313" key="1">
    <source>
        <dbReference type="EMBL" id="TQV66493.1"/>
    </source>
</evidence>
<gene>
    <name evidence="1" type="ORF">FKG94_27050</name>
</gene>
<proteinExistence type="predicted"/>
<dbReference type="AlphaFoldDB" id="A0A545SND6"/>
<sequence>MNKLNRQTIVAGIKTWRLWIIAGALLAVGGCASQSNSVALCQINPTNNVDQAFAQVSDKLTSNACHYYFDDYVQTLLTVAKGSPGGDNRERFANLIRSSIDRGVISQRQGQEIFGQYFDTEFYTIKVMQRNNCASMQNKPAIYASMRRELTMKKQGLLDIANDPQGFRRAQNHYENMQHVFDAVALACGREV</sequence>